<keyword evidence="4 5" id="KW-0406">Ion transport</keyword>
<dbReference type="OrthoDB" id="250802at2759"/>
<keyword evidence="3 5" id="KW-0375">Hydrogen ion transport</keyword>
<keyword evidence="9" id="KW-1185">Reference proteome</keyword>
<dbReference type="GO" id="GO:0030672">
    <property type="term" value="C:synaptic vesicle membrane"/>
    <property type="evidence" value="ECO:0007669"/>
    <property type="project" value="TreeGrafter"/>
</dbReference>
<dbReference type="GeneID" id="103174772"/>
<name>V9LIR0_CALMI</name>
<dbReference type="OMA" id="SYHRNME"/>
<evidence type="ECO:0000313" key="8">
    <source>
        <dbReference type="Ensembl" id="ENSCMIP00000023554.1"/>
    </source>
</evidence>
<dbReference type="STRING" id="7868.ENSCMIP00000023554"/>
<dbReference type="Proteomes" id="UP000314986">
    <property type="component" value="Unassembled WGS sequence"/>
</dbReference>
<dbReference type="InterPro" id="IPR005124">
    <property type="entry name" value="V-ATPase_G"/>
</dbReference>
<evidence type="ECO:0000313" key="7">
    <source>
        <dbReference type="EMBL" id="AFP12985.1"/>
    </source>
</evidence>
<protein>
    <recommendedName>
        <fullName evidence="5">V-type proton ATPase subunit G</fullName>
    </recommendedName>
</protein>
<reference evidence="9" key="2">
    <citation type="journal article" date="2007" name="PLoS Biol.">
        <title>Survey sequencing and comparative analysis of the elephant shark (Callorhinchus milii) genome.</title>
        <authorList>
            <person name="Venkatesh B."/>
            <person name="Kirkness E.F."/>
            <person name="Loh Y.H."/>
            <person name="Halpern A.L."/>
            <person name="Lee A.P."/>
            <person name="Johnson J."/>
            <person name="Dandona N."/>
            <person name="Viswanathan L.D."/>
            <person name="Tay A."/>
            <person name="Venter J.C."/>
            <person name="Strausberg R.L."/>
            <person name="Brenner S."/>
        </authorList>
    </citation>
    <scope>NUCLEOTIDE SEQUENCE [LARGE SCALE GENOMIC DNA]</scope>
</reference>
<dbReference type="Gene3D" id="1.20.5.2950">
    <property type="match status" value="1"/>
</dbReference>
<evidence type="ECO:0000256" key="1">
    <source>
        <dbReference type="ARBA" id="ARBA00010066"/>
    </source>
</evidence>
<dbReference type="KEGG" id="cmk:103174772"/>
<evidence type="ECO:0000313" key="9">
    <source>
        <dbReference type="Proteomes" id="UP000314986"/>
    </source>
</evidence>
<keyword evidence="2 5" id="KW-0813">Transport</keyword>
<comment type="similarity">
    <text evidence="1 5">Belongs to the V-ATPase G subunit family.</text>
</comment>
<dbReference type="FunFam" id="1.20.5.2950:FF:000001">
    <property type="entry name" value="V-type proton ATPase subunit G"/>
    <property type="match status" value="1"/>
</dbReference>
<dbReference type="GO" id="GO:0000221">
    <property type="term" value="C:vacuolar proton-transporting V-type ATPase, V1 domain"/>
    <property type="evidence" value="ECO:0007669"/>
    <property type="project" value="TreeGrafter"/>
</dbReference>
<dbReference type="AlphaFoldDB" id="V9LIR0"/>
<comment type="function">
    <text evidence="5">Subunit of the V1 complex of vacuolar(H+)-ATPase (V-ATPase), a multisubunit enzyme composed of a peripheral complex (V1) that hydrolyzes ATP and a membrane integral complex (V0) that translocates protons. V-ATPase is responsible for acidifying and maintaining the pH of intracellular compartments and in some cell types, is targeted to the plasma membrane, where it is responsible for acidifying the extracellular environment.</text>
</comment>
<reference evidence="7 9" key="3">
    <citation type="journal article" date="2014" name="Nature">
        <title>Elephant shark genome provides unique insights into gnathostome evolution.</title>
        <authorList>
            <consortium name="International Elephant Shark Genome Sequencing Consortium"/>
            <person name="Venkatesh B."/>
            <person name="Lee A.P."/>
            <person name="Ravi V."/>
            <person name="Maurya A.K."/>
            <person name="Lian M.M."/>
            <person name="Swann J.B."/>
            <person name="Ohta Y."/>
            <person name="Flajnik M.F."/>
            <person name="Sutoh Y."/>
            <person name="Kasahara M."/>
            <person name="Hoon S."/>
            <person name="Gangu V."/>
            <person name="Roy S.W."/>
            <person name="Irimia M."/>
            <person name="Korzh V."/>
            <person name="Kondrychyn I."/>
            <person name="Lim Z.W."/>
            <person name="Tay B.H."/>
            <person name="Tohari S."/>
            <person name="Kong K.W."/>
            <person name="Ho S."/>
            <person name="Lorente-Galdos B."/>
            <person name="Quilez J."/>
            <person name="Marques-Bonet T."/>
            <person name="Raney B.J."/>
            <person name="Ingham P.W."/>
            <person name="Tay A."/>
            <person name="Hillier L.W."/>
            <person name="Minx P."/>
            <person name="Boehm T."/>
            <person name="Wilson R.K."/>
            <person name="Brenner S."/>
            <person name="Warren W.C."/>
        </authorList>
    </citation>
    <scope>NUCLEOTIDE SEQUENCE</scope>
    <source>
        <tissue evidence="7">Gills</tissue>
    </source>
</reference>
<accession>V9LIR0</accession>
<dbReference type="PANTHER" id="PTHR12713:SF5">
    <property type="entry name" value="V-TYPE PROTON ATPASE SUBUNIT G 3"/>
    <property type="match status" value="1"/>
</dbReference>
<reference evidence="9" key="1">
    <citation type="journal article" date="2006" name="Science">
        <title>Ancient noncoding elements conserved in the human genome.</title>
        <authorList>
            <person name="Venkatesh B."/>
            <person name="Kirkness E.F."/>
            <person name="Loh Y.H."/>
            <person name="Halpern A.L."/>
            <person name="Lee A.P."/>
            <person name="Johnson J."/>
            <person name="Dandona N."/>
            <person name="Viswanathan L.D."/>
            <person name="Tay A."/>
            <person name="Venter J.C."/>
            <person name="Strausberg R.L."/>
            <person name="Brenner S."/>
        </authorList>
    </citation>
    <scope>NUCLEOTIDE SEQUENCE [LARGE SCALE GENOMIC DNA]</scope>
</reference>
<dbReference type="EMBL" id="JW880468">
    <property type="protein sequence ID" value="AFP12985.1"/>
    <property type="molecule type" value="mRNA"/>
</dbReference>
<dbReference type="PANTHER" id="PTHR12713">
    <property type="entry name" value="VACUOLAR ATP SYNTHASE SUBUNIT G"/>
    <property type="match status" value="1"/>
</dbReference>
<evidence type="ECO:0000256" key="3">
    <source>
        <dbReference type="ARBA" id="ARBA00022781"/>
    </source>
</evidence>
<gene>
    <name evidence="8" type="primary">LOC103174772</name>
</gene>
<keyword evidence="6" id="KW-0175">Coiled coil</keyword>
<dbReference type="Pfam" id="PF03179">
    <property type="entry name" value="V-ATPase_G"/>
    <property type="match status" value="1"/>
</dbReference>
<comment type="subunit">
    <text evidence="5">V-ATPase is a heteromultimeric enzyme made up of two complexes: the ATP-hydrolytic V1 complex and the proton translocation V0 complex.</text>
</comment>
<evidence type="ECO:0000256" key="5">
    <source>
        <dbReference type="RuleBase" id="RU364019"/>
    </source>
</evidence>
<dbReference type="NCBIfam" id="TIGR01147">
    <property type="entry name" value="V_ATP_synt_G"/>
    <property type="match status" value="1"/>
</dbReference>
<dbReference type="GO" id="GO:0097401">
    <property type="term" value="P:synaptic vesicle lumen acidification"/>
    <property type="evidence" value="ECO:0007669"/>
    <property type="project" value="TreeGrafter"/>
</dbReference>
<evidence type="ECO:0000256" key="6">
    <source>
        <dbReference type="SAM" id="Coils"/>
    </source>
</evidence>
<feature type="coiled-coil region" evidence="6">
    <location>
        <begin position="8"/>
        <end position="57"/>
    </location>
</feature>
<dbReference type="Ensembl" id="ENSCMIT00000023955.1">
    <property type="protein sequence ID" value="ENSCMIP00000023554.1"/>
    <property type="gene ID" value="ENSCMIG00000010512.1"/>
</dbReference>
<dbReference type="GeneTree" id="ENSGT00940000160882"/>
<dbReference type="GO" id="GO:0046961">
    <property type="term" value="F:proton-transporting ATPase activity, rotational mechanism"/>
    <property type="evidence" value="ECO:0007669"/>
    <property type="project" value="InterPro"/>
</dbReference>
<reference evidence="8" key="4">
    <citation type="submission" date="2025-05" db="UniProtKB">
        <authorList>
            <consortium name="Ensembl"/>
        </authorList>
    </citation>
    <scope>IDENTIFICATION</scope>
</reference>
<proteinExistence type="evidence at transcript level"/>
<dbReference type="GO" id="GO:0016887">
    <property type="term" value="F:ATP hydrolysis activity"/>
    <property type="evidence" value="ECO:0007669"/>
    <property type="project" value="TreeGrafter"/>
</dbReference>
<evidence type="ECO:0000256" key="2">
    <source>
        <dbReference type="ARBA" id="ARBA00022448"/>
    </source>
</evidence>
<organism evidence="7">
    <name type="scientific">Callorhinchus milii</name>
    <name type="common">Ghost shark</name>
    <dbReference type="NCBI Taxonomy" id="7868"/>
    <lineage>
        <taxon>Eukaryota</taxon>
        <taxon>Metazoa</taxon>
        <taxon>Chordata</taxon>
        <taxon>Craniata</taxon>
        <taxon>Vertebrata</taxon>
        <taxon>Chondrichthyes</taxon>
        <taxon>Holocephali</taxon>
        <taxon>Chimaeriformes</taxon>
        <taxon>Callorhinchidae</taxon>
        <taxon>Callorhinchus</taxon>
    </lineage>
</organism>
<evidence type="ECO:0000256" key="4">
    <source>
        <dbReference type="ARBA" id="ARBA00023065"/>
    </source>
</evidence>
<sequence length="120" mass="13910">MTSQSLGIHQLLQAEKRAKERLEEAKKGKGRRLKQAKDEAQAEIDQYRLQRESEFRQKQTSIMGSQGNLSVRVDEQTQAKINWLKSDHQQNREKVLYQLLGLVCEIKPEVHINFRVGGSH</sequence>
<dbReference type="RefSeq" id="XP_007885510.1">
    <property type="nucleotide sequence ID" value="XM_007887319.2"/>
</dbReference>